<feature type="domain" description="SH3b" evidence="2">
    <location>
        <begin position="154"/>
        <end position="224"/>
    </location>
</feature>
<evidence type="ECO:0000256" key="1">
    <source>
        <dbReference type="SAM" id="SignalP"/>
    </source>
</evidence>
<proteinExistence type="predicted"/>
<sequence>MSDVFHAIRRAALAGALALMATTALAQEQVTVRFPPGSSGTTINGTITGREYIDYVLDVGAGQTMIATLRVTGTNGHGSAFFNVLPAGKDYDGLYVGSMDDDSTAEVTFPTAGKWAIRVYLMGNDKDAGKTVGYAIDVRIPPGKSGAAGQAPEAPVARVAGVAANDLLNVRSGPGTEHGVIGALANGDQVKRLGCENHGGSEWCMIEMMTDMHERGWVNRRYLQ</sequence>
<feature type="signal peptide" evidence="1">
    <location>
        <begin position="1"/>
        <end position="26"/>
    </location>
</feature>
<dbReference type="Gene3D" id="2.60.120.380">
    <property type="match status" value="1"/>
</dbReference>
<evidence type="ECO:0000313" key="3">
    <source>
        <dbReference type="EMBL" id="SDF32171.1"/>
    </source>
</evidence>
<reference evidence="4" key="1">
    <citation type="submission" date="2016-10" db="EMBL/GenBank/DDBJ databases">
        <authorList>
            <person name="Varghese N."/>
            <person name="Submissions S."/>
        </authorList>
    </citation>
    <scope>NUCLEOTIDE SEQUENCE [LARGE SCALE GENOMIC DNA]</scope>
    <source>
        <strain evidence="4">DSM 10146</strain>
    </source>
</reference>
<dbReference type="Pfam" id="PF08239">
    <property type="entry name" value="SH3_3"/>
    <property type="match status" value="1"/>
</dbReference>
<feature type="chain" id="PRO_5011523334" evidence="1">
    <location>
        <begin position="27"/>
        <end position="224"/>
    </location>
</feature>
<accession>A0A1G7K5C4</accession>
<dbReference type="OrthoDB" id="964913at2"/>
<keyword evidence="1" id="KW-0732">Signal</keyword>
<name>A0A1G7K5C4_9RHOB</name>
<organism evidence="3 4">
    <name type="scientific">Salipiger thiooxidans</name>
    <dbReference type="NCBI Taxonomy" id="282683"/>
    <lineage>
        <taxon>Bacteria</taxon>
        <taxon>Pseudomonadati</taxon>
        <taxon>Pseudomonadota</taxon>
        <taxon>Alphaproteobacteria</taxon>
        <taxon>Rhodobacterales</taxon>
        <taxon>Roseobacteraceae</taxon>
        <taxon>Salipiger</taxon>
    </lineage>
</organism>
<dbReference type="RefSeq" id="WP_089962902.1">
    <property type="nucleotide sequence ID" value="NZ_FNAV01000017.1"/>
</dbReference>
<protein>
    <submittedName>
        <fullName evidence="3">SH3 domain-containing protein</fullName>
    </submittedName>
</protein>
<dbReference type="Gene3D" id="2.30.30.40">
    <property type="entry name" value="SH3 Domains"/>
    <property type="match status" value="1"/>
</dbReference>
<gene>
    <name evidence="3" type="ORF">SAMN04488105_11739</name>
</gene>
<evidence type="ECO:0000313" key="4">
    <source>
        <dbReference type="Proteomes" id="UP000198994"/>
    </source>
</evidence>
<dbReference type="InterPro" id="IPR003646">
    <property type="entry name" value="SH3-like_bac-type"/>
</dbReference>
<dbReference type="PROSITE" id="PS51781">
    <property type="entry name" value="SH3B"/>
    <property type="match status" value="1"/>
</dbReference>
<dbReference type="AlphaFoldDB" id="A0A1G7K5C4"/>
<dbReference type="EMBL" id="FNAV01000017">
    <property type="protein sequence ID" value="SDF32171.1"/>
    <property type="molecule type" value="Genomic_DNA"/>
</dbReference>
<dbReference type="Proteomes" id="UP000198994">
    <property type="component" value="Unassembled WGS sequence"/>
</dbReference>
<dbReference type="STRING" id="282683.SAMN04488105_11739"/>
<evidence type="ECO:0000259" key="2">
    <source>
        <dbReference type="PROSITE" id="PS51781"/>
    </source>
</evidence>
<keyword evidence="4" id="KW-1185">Reference proteome</keyword>